<accession>A0AAE1HL34</accession>
<dbReference type="Proteomes" id="UP001219518">
    <property type="component" value="Unassembled WGS sequence"/>
</dbReference>
<keyword evidence="1" id="KW-0687">Ribonucleoprotein</keyword>
<dbReference type="AlphaFoldDB" id="A0AAE1HL34"/>
<reference evidence="1" key="2">
    <citation type="journal article" date="2023" name="BMC Genomics">
        <title>Pest status, molecular evolution, and epigenetic factors derived from the genome assembly of Frankliniella fusca, a thysanopteran phytovirus vector.</title>
        <authorList>
            <person name="Catto M.A."/>
            <person name="Labadie P.E."/>
            <person name="Jacobson A.L."/>
            <person name="Kennedy G.G."/>
            <person name="Srinivasan R."/>
            <person name="Hunt B.G."/>
        </authorList>
    </citation>
    <scope>NUCLEOTIDE SEQUENCE</scope>
    <source>
        <strain evidence="1">PL_HMW_Pooled</strain>
    </source>
</reference>
<keyword evidence="2" id="KW-1185">Reference proteome</keyword>
<organism evidence="1 2">
    <name type="scientific">Frankliniella fusca</name>
    <dbReference type="NCBI Taxonomy" id="407009"/>
    <lineage>
        <taxon>Eukaryota</taxon>
        <taxon>Metazoa</taxon>
        <taxon>Ecdysozoa</taxon>
        <taxon>Arthropoda</taxon>
        <taxon>Hexapoda</taxon>
        <taxon>Insecta</taxon>
        <taxon>Pterygota</taxon>
        <taxon>Neoptera</taxon>
        <taxon>Paraneoptera</taxon>
        <taxon>Thysanoptera</taxon>
        <taxon>Terebrantia</taxon>
        <taxon>Thripoidea</taxon>
        <taxon>Thripidae</taxon>
        <taxon>Frankliniella</taxon>
    </lineage>
</organism>
<sequence length="271" mass="31667">ITSCSYAALAGKCTMNEHEGSTKYFLSKQICQFVDSIISCDSNDIPSDLAIIQTHAHSHTCKKKNGSSGCRFDIPYFPMNKTRILHPQSNDDQSEREQKYYRNVLKQIKIFQEKEESLLLSYDEFLHVEYLTAIRLTLHKSQIFLKRQPKDIYHHNEKQVFDFNTFHLDEEQHNCPNAETELTDQNTTHFKFSIPSKLPESEFQHLFEIPNQVYQLRKIMRQNELHFQKALNNLAKGDLSSDDLRLFQSRTFSTLPKSHTEKKVFASPANM</sequence>
<proteinExistence type="predicted"/>
<gene>
    <name evidence="1" type="ORF">KUF71_000418</name>
</gene>
<dbReference type="EMBL" id="JAHWGI010001142">
    <property type="protein sequence ID" value="KAK3923336.1"/>
    <property type="molecule type" value="Genomic_DNA"/>
</dbReference>
<dbReference type="GO" id="GO:1990904">
    <property type="term" value="C:ribonucleoprotein complex"/>
    <property type="evidence" value="ECO:0007669"/>
    <property type="project" value="UniProtKB-KW"/>
</dbReference>
<comment type="caution">
    <text evidence="1">The sequence shown here is derived from an EMBL/GenBank/DDBJ whole genome shotgun (WGS) entry which is preliminary data.</text>
</comment>
<feature type="non-terminal residue" evidence="1">
    <location>
        <position position="1"/>
    </location>
</feature>
<name>A0AAE1HL34_9NEOP</name>
<evidence type="ECO:0000313" key="1">
    <source>
        <dbReference type="EMBL" id="KAK3923336.1"/>
    </source>
</evidence>
<evidence type="ECO:0000313" key="2">
    <source>
        <dbReference type="Proteomes" id="UP001219518"/>
    </source>
</evidence>
<protein>
    <submittedName>
        <fullName evidence="1">U4/U6 small nuclear ribonucleoprotein Prp31</fullName>
    </submittedName>
</protein>
<reference evidence="1" key="1">
    <citation type="submission" date="2021-07" db="EMBL/GenBank/DDBJ databases">
        <authorList>
            <person name="Catto M.A."/>
            <person name="Jacobson A."/>
            <person name="Kennedy G."/>
            <person name="Labadie P."/>
            <person name="Hunt B.G."/>
            <person name="Srinivasan R."/>
        </authorList>
    </citation>
    <scope>NUCLEOTIDE SEQUENCE</scope>
    <source>
        <strain evidence="1">PL_HMW_Pooled</strain>
        <tissue evidence="1">Head</tissue>
    </source>
</reference>